<organism evidence="2 3">
    <name type="scientific">Sinorhizobium glycinis</name>
    <dbReference type="NCBI Taxonomy" id="1472378"/>
    <lineage>
        <taxon>Bacteria</taxon>
        <taxon>Pseudomonadati</taxon>
        <taxon>Pseudomonadota</taxon>
        <taxon>Alphaproteobacteria</taxon>
        <taxon>Hyphomicrobiales</taxon>
        <taxon>Rhizobiaceae</taxon>
        <taxon>Sinorhizobium/Ensifer group</taxon>
        <taxon>Sinorhizobium</taxon>
    </lineage>
</organism>
<feature type="transmembrane region" description="Helical" evidence="1">
    <location>
        <begin position="66"/>
        <end position="83"/>
    </location>
</feature>
<feature type="transmembrane region" description="Helical" evidence="1">
    <location>
        <begin position="43"/>
        <end position="60"/>
    </location>
</feature>
<dbReference type="InterPro" id="IPR024399">
    <property type="entry name" value="DUF2628"/>
</dbReference>
<protein>
    <recommendedName>
        <fullName evidence="4">DUF2628 domain-containing protein</fullName>
    </recommendedName>
</protein>
<dbReference type="AlphaFoldDB" id="A0A178XVK3"/>
<dbReference type="EMBL" id="LPUX01000060">
    <property type="protein sequence ID" value="OAP38823.1"/>
    <property type="molecule type" value="Genomic_DNA"/>
</dbReference>
<feature type="transmembrane region" description="Helical" evidence="1">
    <location>
        <begin position="20"/>
        <end position="38"/>
    </location>
</feature>
<accession>A0A178XVK3</accession>
<evidence type="ECO:0000313" key="2">
    <source>
        <dbReference type="EMBL" id="OAP38823.1"/>
    </source>
</evidence>
<keyword evidence="1" id="KW-0812">Transmembrane</keyword>
<proteinExistence type="predicted"/>
<dbReference type="STRING" id="1472378.AU381_06815"/>
<evidence type="ECO:0000256" key="1">
    <source>
        <dbReference type="SAM" id="Phobius"/>
    </source>
</evidence>
<name>A0A178XVK3_9HYPH</name>
<evidence type="ECO:0008006" key="4">
    <source>
        <dbReference type="Google" id="ProtNLM"/>
    </source>
</evidence>
<keyword evidence="3" id="KW-1185">Reference proteome</keyword>
<reference evidence="2 3" key="1">
    <citation type="journal article" date="2016" name="Int. J. Syst. Evol. Microbiol.">
        <title>Ensifer glycinis sp. nov., an novel rhizobial species associated with Glycine spp.</title>
        <authorList>
            <person name="Yan H."/>
            <person name="Yan J."/>
            <person name="Sui X.H."/>
            <person name="Wang E.T."/>
            <person name="Chen W.X."/>
            <person name="Zhang X.X."/>
            <person name="Chen W.F."/>
        </authorList>
    </citation>
    <scope>NUCLEOTIDE SEQUENCE [LARGE SCALE GENOMIC DNA]</scope>
    <source>
        <strain evidence="2 3">CCBAU 23380</strain>
    </source>
</reference>
<dbReference type="Pfam" id="PF10947">
    <property type="entry name" value="DUF2628"/>
    <property type="match status" value="1"/>
</dbReference>
<gene>
    <name evidence="2" type="ORF">AU381_06815</name>
</gene>
<evidence type="ECO:0000313" key="3">
    <source>
        <dbReference type="Proteomes" id="UP000094025"/>
    </source>
</evidence>
<dbReference type="Proteomes" id="UP000094025">
    <property type="component" value="Unassembled WGS sequence"/>
</dbReference>
<keyword evidence="1" id="KW-1133">Transmembrane helix</keyword>
<dbReference type="RefSeq" id="WP_064242308.1">
    <property type="nucleotide sequence ID" value="NZ_LPUX01000060.1"/>
</dbReference>
<sequence length="158" mass="17272">MASYLIMTPPGAAADDERARFIADGFSWAAFFFPALWLIAKRAWLLGLSVAVLQILLILLTEAPGGFTAALIMQLALSLLVSLEGPLFIARKLAADDWTLRSIIPARNIGTAEEIYFSKITATDRHQRATPLQSIEWSGTGRPEKAAGLGFFESYGER</sequence>
<keyword evidence="1" id="KW-0472">Membrane</keyword>
<dbReference type="OrthoDB" id="7285394at2"/>
<comment type="caution">
    <text evidence="2">The sequence shown here is derived from an EMBL/GenBank/DDBJ whole genome shotgun (WGS) entry which is preliminary data.</text>
</comment>